<accession>A0A835NQV3</accession>
<feature type="compositionally biased region" description="Polar residues" evidence="1">
    <location>
        <begin position="262"/>
        <end position="278"/>
    </location>
</feature>
<sequence length="278" mass="29848">EKLELVERGRVVFSIFGRGSHPRHFSSDEPSSAMEVEVPEGKVKPPQLAHGPSPNLATSEAESPGWKVRTWLGKGTKLREAGEKVQTWALIRSIRNFNTELFKTSKTKNHLKRIFQLCANHSPSFLSRSSGTKSSRPFPLGSGQPGSVDSWLGWFSSRVLAVKVGEGISVLLLTDKLMLPCSGCVAVMSPGLAVVEACSPSASESATGVVGMKASSSSVAWAPVYPDQLENSKPWSSLMELCFPGLGPQSQESFRRDAQPCSAYSENKLSQGTPAGAT</sequence>
<name>A0A835NQV3_9PASS</name>
<evidence type="ECO:0000313" key="2">
    <source>
        <dbReference type="EMBL" id="KAG0120478.1"/>
    </source>
</evidence>
<feature type="region of interest" description="Disordered" evidence="1">
    <location>
        <begin position="249"/>
        <end position="278"/>
    </location>
</feature>
<reference evidence="2" key="1">
    <citation type="submission" date="2020-10" db="EMBL/GenBank/DDBJ databases">
        <title>Feather gene expression reveals the developmental basis of iridescence in African starlings.</title>
        <authorList>
            <person name="Rubenstein D.R."/>
        </authorList>
    </citation>
    <scope>NUCLEOTIDE SEQUENCE</scope>
    <source>
        <strain evidence="2">SS15</strain>
        <tissue evidence="2">Liver</tissue>
    </source>
</reference>
<protein>
    <submittedName>
        <fullName evidence="2">Uncharacterized protein</fullName>
    </submittedName>
</protein>
<dbReference type="EMBL" id="JADDUC020000009">
    <property type="protein sequence ID" value="KAI1236785.1"/>
    <property type="molecule type" value="Genomic_DNA"/>
</dbReference>
<feature type="region of interest" description="Disordered" evidence="1">
    <location>
        <begin position="22"/>
        <end position="62"/>
    </location>
</feature>
<organism evidence="2">
    <name type="scientific">Lamprotornis superbus</name>
    <dbReference type="NCBI Taxonomy" id="245042"/>
    <lineage>
        <taxon>Eukaryota</taxon>
        <taxon>Metazoa</taxon>
        <taxon>Chordata</taxon>
        <taxon>Craniata</taxon>
        <taxon>Vertebrata</taxon>
        <taxon>Euteleostomi</taxon>
        <taxon>Archelosauria</taxon>
        <taxon>Archosauria</taxon>
        <taxon>Dinosauria</taxon>
        <taxon>Saurischia</taxon>
        <taxon>Theropoda</taxon>
        <taxon>Coelurosauria</taxon>
        <taxon>Aves</taxon>
        <taxon>Neognathae</taxon>
        <taxon>Neoaves</taxon>
        <taxon>Telluraves</taxon>
        <taxon>Australaves</taxon>
        <taxon>Passeriformes</taxon>
        <taxon>Sturnidae</taxon>
        <taxon>Lamprotornis</taxon>
    </lineage>
</organism>
<keyword evidence="4" id="KW-1185">Reference proteome</keyword>
<comment type="caution">
    <text evidence="2">The sequence shown here is derived from an EMBL/GenBank/DDBJ whole genome shotgun (WGS) entry which is preliminary data.</text>
</comment>
<evidence type="ECO:0000256" key="1">
    <source>
        <dbReference type="SAM" id="MobiDB-lite"/>
    </source>
</evidence>
<evidence type="ECO:0000313" key="3">
    <source>
        <dbReference type="EMBL" id="KAI1236785.1"/>
    </source>
</evidence>
<proteinExistence type="predicted"/>
<dbReference type="OrthoDB" id="9371501at2759"/>
<dbReference type="Proteomes" id="UP000618051">
    <property type="component" value="Unassembled WGS sequence"/>
</dbReference>
<dbReference type="EMBL" id="JADDUC010000063">
    <property type="protein sequence ID" value="KAG0120478.1"/>
    <property type="molecule type" value="Genomic_DNA"/>
</dbReference>
<feature type="non-terminal residue" evidence="2">
    <location>
        <position position="1"/>
    </location>
</feature>
<reference evidence="3 4" key="2">
    <citation type="journal article" date="2021" name="J. Hered.">
        <title>Feather Gene Expression Elucidates the Developmental Basis of Plumage Iridescence in African Starlings.</title>
        <authorList>
            <person name="Rubenstein D.R."/>
            <person name="Corvelo A."/>
            <person name="MacManes M.D."/>
            <person name="Maia R."/>
            <person name="Narzisi G."/>
            <person name="Rousaki A."/>
            <person name="Vandenabeele P."/>
            <person name="Shawkey M.D."/>
            <person name="Solomon J."/>
        </authorList>
    </citation>
    <scope>NUCLEOTIDE SEQUENCE [LARGE SCALE GENOMIC DNA]</scope>
    <source>
        <strain evidence="3">SS15</strain>
    </source>
</reference>
<dbReference type="AlphaFoldDB" id="A0A835NQV3"/>
<gene>
    <name evidence="3" type="ORF">IHE44_0015039</name>
    <name evidence="2" type="ORF">IHE44_012625</name>
</gene>
<reference evidence="3" key="3">
    <citation type="submission" date="2022-01" db="EMBL/GenBank/DDBJ databases">
        <authorList>
            <person name="Rubenstein D.R."/>
        </authorList>
    </citation>
    <scope>NUCLEOTIDE SEQUENCE</scope>
    <source>
        <strain evidence="3">SS15</strain>
        <tissue evidence="3">Liver</tissue>
    </source>
</reference>
<evidence type="ECO:0000313" key="4">
    <source>
        <dbReference type="Proteomes" id="UP000618051"/>
    </source>
</evidence>